<evidence type="ECO:0000313" key="2">
    <source>
        <dbReference type="EMBL" id="KAL0101439.1"/>
    </source>
</evidence>
<reference evidence="2 3" key="1">
    <citation type="submission" date="2023-03" db="EMBL/GenBank/DDBJ databases">
        <title>High recombination rates correlate with genetic variation in Cardiocondyla obscurior ants.</title>
        <authorList>
            <person name="Errbii M."/>
        </authorList>
    </citation>
    <scope>NUCLEOTIDE SEQUENCE [LARGE SCALE GENOMIC DNA]</scope>
    <source>
        <strain evidence="2">Alpha-2009</strain>
        <tissue evidence="2">Whole body</tissue>
    </source>
</reference>
<comment type="caution">
    <text evidence="2">The sequence shown here is derived from an EMBL/GenBank/DDBJ whole genome shotgun (WGS) entry which is preliminary data.</text>
</comment>
<proteinExistence type="predicted"/>
<name>A0AAW2ECM3_9HYME</name>
<keyword evidence="1" id="KW-0732">Signal</keyword>
<dbReference type="Proteomes" id="UP001430953">
    <property type="component" value="Unassembled WGS sequence"/>
</dbReference>
<evidence type="ECO:0000256" key="1">
    <source>
        <dbReference type="SAM" id="SignalP"/>
    </source>
</evidence>
<dbReference type="AlphaFoldDB" id="A0AAW2ECM3"/>
<organism evidence="2 3">
    <name type="scientific">Cardiocondyla obscurior</name>
    <dbReference type="NCBI Taxonomy" id="286306"/>
    <lineage>
        <taxon>Eukaryota</taxon>
        <taxon>Metazoa</taxon>
        <taxon>Ecdysozoa</taxon>
        <taxon>Arthropoda</taxon>
        <taxon>Hexapoda</taxon>
        <taxon>Insecta</taxon>
        <taxon>Pterygota</taxon>
        <taxon>Neoptera</taxon>
        <taxon>Endopterygota</taxon>
        <taxon>Hymenoptera</taxon>
        <taxon>Apocrita</taxon>
        <taxon>Aculeata</taxon>
        <taxon>Formicoidea</taxon>
        <taxon>Formicidae</taxon>
        <taxon>Myrmicinae</taxon>
        <taxon>Cardiocondyla</taxon>
    </lineage>
</organism>
<evidence type="ECO:0000313" key="3">
    <source>
        <dbReference type="Proteomes" id="UP001430953"/>
    </source>
</evidence>
<dbReference type="EMBL" id="JADYXP020000024">
    <property type="protein sequence ID" value="KAL0101439.1"/>
    <property type="molecule type" value="Genomic_DNA"/>
</dbReference>
<accession>A0AAW2ECM3</accession>
<protein>
    <submittedName>
        <fullName evidence="2">Uncharacterized protein</fullName>
    </submittedName>
</protein>
<sequence>MGYLSIALCLAITSNAFGGTRLPAINESLSQNSRVIEIVKWRQAVCVIPARDVAPCSSKENIQGGYNLNAGWSVEDESSQTKPIKAETSDVVPGTKGGIVNGTETLYNDVGRSTLEPSELVIDGNEELADHGRSSELLSKTPEMNVEWQSTRRNEPSIRLKTKSSRIFVTKVLDLPITATLVAHGCLPDIGFPLCADRQVNLSPKMGEYKLNHSVPREDEKSSIDYSREHVARAPLKLPESSFLNEKNRSSKVIEESTNFINNVITITEPIEDHNFDLGITELIEDNEPVASYDFSSSFEKLIQLNASPSGDANQFLNTLIYEYATEHSVDLYSTGFYSIYAKPLIDLLIRQEFNPLDKLRMKEAMYANETKDSCDKARGISVYKFRVCLIKYADCSNMLNEIAICLRGISVYTLRNGLSASNKSRSSQSIGSNIDHKINIAGPALKNNLNNDTTSLKATGAPEAYKSTKIPREIKNHFSNKTKRLNIETKKKDNPRSYTTLIYTIYKYIYDLFVA</sequence>
<gene>
    <name evidence="2" type="ORF">PUN28_018934</name>
</gene>
<feature type="chain" id="PRO_5043946255" evidence="1">
    <location>
        <begin position="17"/>
        <end position="516"/>
    </location>
</feature>
<keyword evidence="3" id="KW-1185">Reference proteome</keyword>
<feature type="signal peptide" evidence="1">
    <location>
        <begin position="1"/>
        <end position="16"/>
    </location>
</feature>